<gene>
    <name evidence="2" type="ORF">SS50377_20766</name>
    <name evidence="1" type="ORF">SS50377_fx072</name>
</gene>
<dbReference type="Proteomes" id="UP000018208">
    <property type="component" value="Unassembled WGS sequence"/>
</dbReference>
<accession>V6LR90</accession>
<dbReference type="EMBL" id="AUWU02000001">
    <property type="protein sequence ID" value="KAH0577413.1"/>
    <property type="molecule type" value="Genomic_DNA"/>
</dbReference>
<evidence type="ECO:0000313" key="2">
    <source>
        <dbReference type="EMBL" id="KAH0577413.1"/>
    </source>
</evidence>
<dbReference type="RefSeq" id="XP_067768186.1">
    <property type="nucleotide sequence ID" value="XM_067904704.1"/>
</dbReference>
<dbReference type="GeneID" id="94294789"/>
<dbReference type="VEuPathDB" id="GiardiaDB:SS50377_20766"/>
<evidence type="ECO:0000313" key="3">
    <source>
        <dbReference type="Proteomes" id="UP000018208"/>
    </source>
</evidence>
<protein>
    <submittedName>
        <fullName evidence="1">Uncharacterized protein</fullName>
    </submittedName>
</protein>
<evidence type="ECO:0000313" key="1">
    <source>
        <dbReference type="EMBL" id="EST47125.1"/>
    </source>
</evidence>
<reference evidence="1 2" key="1">
    <citation type="journal article" date="2014" name="PLoS Genet.">
        <title>The Genome of Spironucleus salmonicida Highlights a Fish Pathogen Adapted to Fluctuating Environments.</title>
        <authorList>
            <person name="Xu F."/>
            <person name="Jerlstrom-Hultqvist J."/>
            <person name="Einarsson E."/>
            <person name="Astvaldsson A."/>
            <person name="Svard S.G."/>
            <person name="Andersson J.O."/>
        </authorList>
    </citation>
    <scope>NUCLEOTIDE SEQUENCE</scope>
    <source>
        <strain evidence="2">ATCC 50377</strain>
    </source>
</reference>
<dbReference type="EMBL" id="KI546047">
    <property type="protein sequence ID" value="EST47125.1"/>
    <property type="molecule type" value="Genomic_DNA"/>
</dbReference>
<keyword evidence="3" id="KW-1185">Reference proteome</keyword>
<proteinExistence type="predicted"/>
<sequence>MSLQMCTGCFLQCSDGVNCEFDLTAKLTLSAGIYSLVLSFLAVAIKFHQKATPNIHVKQQSLIPETDVTGLLVDNSIE</sequence>
<reference evidence="2" key="2">
    <citation type="submission" date="2020-12" db="EMBL/GenBank/DDBJ databases">
        <title>New Spironucleus salmonicida genome in near-complete chromosomes.</title>
        <authorList>
            <person name="Xu F."/>
            <person name="Kurt Z."/>
            <person name="Jimenez-Gonzalez A."/>
            <person name="Astvaldsson A."/>
            <person name="Andersson J.O."/>
            <person name="Svard S.G."/>
        </authorList>
    </citation>
    <scope>NUCLEOTIDE SEQUENCE</scope>
    <source>
        <strain evidence="2">ATCC 50377</strain>
    </source>
</reference>
<name>V6LR90_9EUKA</name>
<dbReference type="KEGG" id="ssao:94294789"/>
<organism evidence="1">
    <name type="scientific">Spironucleus salmonicida</name>
    <dbReference type="NCBI Taxonomy" id="348837"/>
    <lineage>
        <taxon>Eukaryota</taxon>
        <taxon>Metamonada</taxon>
        <taxon>Diplomonadida</taxon>
        <taxon>Hexamitidae</taxon>
        <taxon>Hexamitinae</taxon>
        <taxon>Spironucleus</taxon>
    </lineage>
</organism>
<dbReference type="AlphaFoldDB" id="V6LR90"/>